<dbReference type="CDD" id="cd06081">
    <property type="entry name" value="KOW_Spt5_1"/>
    <property type="match status" value="1"/>
</dbReference>
<dbReference type="InterPro" id="IPR041973">
    <property type="entry name" value="KOW_Spt5_1"/>
</dbReference>
<protein>
    <recommendedName>
        <fullName evidence="2">Spt5 KOW domain-containing protein</fullName>
    </recommendedName>
</protein>
<feature type="region of interest" description="Disordered" evidence="1">
    <location>
        <begin position="1"/>
        <end position="58"/>
    </location>
</feature>
<dbReference type="Pfam" id="PF23042">
    <property type="entry name" value="KOW1_SPT5"/>
    <property type="match status" value="2"/>
</dbReference>
<dbReference type="InterPro" id="IPR039659">
    <property type="entry name" value="SPT5"/>
</dbReference>
<organism evidence="3 4">
    <name type="scientific">Arabis nemorensis</name>
    <dbReference type="NCBI Taxonomy" id="586526"/>
    <lineage>
        <taxon>Eukaryota</taxon>
        <taxon>Viridiplantae</taxon>
        <taxon>Streptophyta</taxon>
        <taxon>Embryophyta</taxon>
        <taxon>Tracheophyta</taxon>
        <taxon>Spermatophyta</taxon>
        <taxon>Magnoliopsida</taxon>
        <taxon>eudicotyledons</taxon>
        <taxon>Gunneridae</taxon>
        <taxon>Pentapetalae</taxon>
        <taxon>rosids</taxon>
        <taxon>malvids</taxon>
        <taxon>Brassicales</taxon>
        <taxon>Brassicaceae</taxon>
        <taxon>Arabideae</taxon>
        <taxon>Arabis</taxon>
    </lineage>
</organism>
<comment type="caution">
    <text evidence="3">The sequence shown here is derived from an EMBL/GenBank/DDBJ whole genome shotgun (WGS) entry which is preliminary data.</text>
</comment>
<name>A0A565BL91_9BRAS</name>
<dbReference type="GO" id="GO:0032784">
    <property type="term" value="P:regulation of DNA-templated transcription elongation"/>
    <property type="evidence" value="ECO:0007669"/>
    <property type="project" value="InterPro"/>
</dbReference>
<feature type="domain" description="Spt5 KOW" evidence="2">
    <location>
        <begin position="109"/>
        <end position="160"/>
    </location>
</feature>
<evidence type="ECO:0000313" key="4">
    <source>
        <dbReference type="Proteomes" id="UP000489600"/>
    </source>
</evidence>
<reference evidence="3" key="1">
    <citation type="submission" date="2019-07" db="EMBL/GenBank/DDBJ databases">
        <authorList>
            <person name="Dittberner H."/>
        </authorList>
    </citation>
    <scope>NUCLEOTIDE SEQUENCE [LARGE SCALE GENOMIC DNA]</scope>
</reference>
<gene>
    <name evidence="3" type="ORF">ANE_LOCUS12539</name>
</gene>
<dbReference type="PANTHER" id="PTHR11125">
    <property type="entry name" value="SUPPRESSOR OF TY 5"/>
    <property type="match status" value="1"/>
</dbReference>
<evidence type="ECO:0000313" key="3">
    <source>
        <dbReference type="EMBL" id="VVB02095.1"/>
    </source>
</evidence>
<accession>A0A565BL91</accession>
<feature type="domain" description="Spt5 KOW" evidence="2">
    <location>
        <begin position="182"/>
        <end position="250"/>
    </location>
</feature>
<evidence type="ECO:0000259" key="2">
    <source>
        <dbReference type="Pfam" id="PF23042"/>
    </source>
</evidence>
<dbReference type="GO" id="GO:0006357">
    <property type="term" value="P:regulation of transcription by RNA polymerase II"/>
    <property type="evidence" value="ECO:0007669"/>
    <property type="project" value="InterPro"/>
</dbReference>
<dbReference type="AlphaFoldDB" id="A0A565BL91"/>
<dbReference type="GO" id="GO:0003729">
    <property type="term" value="F:mRNA binding"/>
    <property type="evidence" value="ECO:0007669"/>
    <property type="project" value="TreeGrafter"/>
</dbReference>
<dbReference type="PANTHER" id="PTHR11125:SF17">
    <property type="entry name" value="TRANSCRIPTION ELONGATION FACTOR SPT5 HOMOLOG 2-RELATED"/>
    <property type="match status" value="1"/>
</dbReference>
<dbReference type="GO" id="GO:0006368">
    <property type="term" value="P:transcription elongation by RNA polymerase II"/>
    <property type="evidence" value="ECO:0007669"/>
    <property type="project" value="TreeGrafter"/>
</dbReference>
<dbReference type="EMBL" id="CABITT030000004">
    <property type="protein sequence ID" value="VVB02095.1"/>
    <property type="molecule type" value="Genomic_DNA"/>
</dbReference>
<sequence>MSHHIDGDDSCDDDYVDSEEEEEEENRRFGGAGKKRGRSNSDSGSRGGKKRNSSGSMFIDDVWPRSMKTTKVKRKRTAIKGMRNINANHKILLVPIREMTGVLTVQSKAIDIFWYTWVRMKRGMYKSDLARVVDVDNVSRTVTVKIIPRIDLQVLANKLPIKMTILLLNHKIFGHILLGYLQEGREIVKKKAFVPPPRFMNIDAARELHIRVEHRRDRMTGDYFENVDGMLFKDGFLYKKVSTKSITAQNGWVEKVDEDTVHIRSEMKGLPIRVFADHVVKSAEVTNGVTKIVSLFLQVDSFSRSDNSKTPPSPRRFQRADMGYNLAGAGAGCRQHWGGRGGRGNDLLVGTYVKVRKGLSRDIGDI</sequence>
<feature type="compositionally biased region" description="Acidic residues" evidence="1">
    <location>
        <begin position="8"/>
        <end position="24"/>
    </location>
</feature>
<keyword evidence="4" id="KW-1185">Reference proteome</keyword>
<evidence type="ECO:0000256" key="1">
    <source>
        <dbReference type="SAM" id="MobiDB-lite"/>
    </source>
</evidence>
<dbReference type="GO" id="GO:0032044">
    <property type="term" value="C:DSIF complex"/>
    <property type="evidence" value="ECO:0007669"/>
    <property type="project" value="TreeGrafter"/>
</dbReference>
<proteinExistence type="predicted"/>
<dbReference type="OrthoDB" id="28901at2759"/>
<dbReference type="Proteomes" id="UP000489600">
    <property type="component" value="Unassembled WGS sequence"/>
</dbReference>